<dbReference type="STRING" id="1045855.DSC_08500"/>
<evidence type="ECO:0000313" key="2">
    <source>
        <dbReference type="EMBL" id="AER56350.1"/>
    </source>
</evidence>
<keyword evidence="1" id="KW-0472">Membrane</keyword>
<keyword evidence="1" id="KW-1133">Transmembrane helix</keyword>
<name>G7UV70_PSEUP</name>
<accession>G7UV70</accession>
<organism evidence="2 3">
    <name type="scientific">Pseudoxanthomonas spadix (strain BD-a59)</name>
    <dbReference type="NCBI Taxonomy" id="1045855"/>
    <lineage>
        <taxon>Bacteria</taxon>
        <taxon>Pseudomonadati</taxon>
        <taxon>Pseudomonadota</taxon>
        <taxon>Gammaproteobacteria</taxon>
        <taxon>Lysobacterales</taxon>
        <taxon>Lysobacteraceae</taxon>
        <taxon>Pseudoxanthomonas</taxon>
    </lineage>
</organism>
<feature type="transmembrane region" description="Helical" evidence="1">
    <location>
        <begin position="66"/>
        <end position="83"/>
    </location>
</feature>
<sequence length="88" mass="9388">MNVELVAQSVTVVVGMGAFVLGLVGIGRSLQLQRLLVRKQQEGLDAAAVKADPQVRAAMRRLRMPLLWATLLAACSVAAPLLARRVLA</sequence>
<dbReference type="AlphaFoldDB" id="G7UV70"/>
<evidence type="ECO:0000256" key="1">
    <source>
        <dbReference type="SAM" id="Phobius"/>
    </source>
</evidence>
<protein>
    <recommendedName>
        <fullName evidence="4">Transmembrane protein</fullName>
    </recommendedName>
</protein>
<dbReference type="HOGENOM" id="CLU_2466731_0_0_6"/>
<dbReference type="Proteomes" id="UP000005870">
    <property type="component" value="Chromosome"/>
</dbReference>
<feature type="transmembrane region" description="Helical" evidence="1">
    <location>
        <begin position="6"/>
        <end position="26"/>
    </location>
</feature>
<evidence type="ECO:0000313" key="3">
    <source>
        <dbReference type="Proteomes" id="UP000005870"/>
    </source>
</evidence>
<dbReference type="RefSeq" id="WP_014160526.1">
    <property type="nucleotide sequence ID" value="NC_016147.2"/>
</dbReference>
<keyword evidence="1" id="KW-0812">Transmembrane</keyword>
<proteinExistence type="predicted"/>
<gene>
    <name evidence="2" type="ordered locus">DSC_08500</name>
</gene>
<keyword evidence="3" id="KW-1185">Reference proteome</keyword>
<dbReference type="KEGG" id="psd:DSC_08500"/>
<evidence type="ECO:0008006" key="4">
    <source>
        <dbReference type="Google" id="ProtNLM"/>
    </source>
</evidence>
<reference evidence="2 3" key="1">
    <citation type="journal article" date="2012" name="J. Bacteriol.">
        <title>Complete Genome Sequence of the BTEX-Degrading Bacterium Pseudoxanthomonas spadix BD-a59.</title>
        <authorList>
            <person name="Lee S.H."/>
            <person name="Jin H.M."/>
            <person name="Lee H.J."/>
            <person name="Kim J.M."/>
            <person name="Jeon C.O."/>
        </authorList>
    </citation>
    <scope>NUCLEOTIDE SEQUENCE [LARGE SCALE GENOMIC DNA]</scope>
    <source>
        <strain evidence="2 3">BD-a59</strain>
    </source>
</reference>
<dbReference type="EMBL" id="CP003093">
    <property type="protein sequence ID" value="AER56350.1"/>
    <property type="molecule type" value="Genomic_DNA"/>
</dbReference>